<evidence type="ECO:0000256" key="2">
    <source>
        <dbReference type="ARBA" id="ARBA00023002"/>
    </source>
</evidence>
<dbReference type="PANTHER" id="PTHR43180:SF28">
    <property type="entry name" value="NAD(P)-BINDING ROSSMANN-FOLD SUPERFAMILY PROTEIN"/>
    <property type="match status" value="1"/>
</dbReference>
<dbReference type="PRINTS" id="PR00081">
    <property type="entry name" value="GDHRDH"/>
</dbReference>
<sequence length="285" mass="29636">MSGKLEGKVAAITGGASGMGRATVLRYLQEGASVVVNDMNQANGEATIKAAEEAGAGDRVAFVRGDVSKEADIEKLVGTAVDRFGRLDIMFNNAGVGGAFGPITETTVDEWDYTFHVLVRGVFLGIKHGVRQMKQQGQGGAVINTASIAGLSGGAGSSAYSAAKAAVTNLTRALTTELAQDRIRINSIAPGIIRTPLFHANRAEQMEEMAREITPWPDLGEGSDIAGAAVFLASDDAGFVTGHTLVVDGGALASSPGFWRKVDNTVLKQRSGINRGSTGDKSEAR</sequence>
<evidence type="ECO:0000256" key="4">
    <source>
        <dbReference type="ARBA" id="ARBA00023098"/>
    </source>
</evidence>
<dbReference type="OrthoDB" id="9790146at2"/>
<dbReference type="PRINTS" id="PR00080">
    <property type="entry name" value="SDRFAMILY"/>
</dbReference>
<dbReference type="GO" id="GO:0016491">
    <property type="term" value="F:oxidoreductase activity"/>
    <property type="evidence" value="ECO:0007669"/>
    <property type="project" value="UniProtKB-KW"/>
</dbReference>
<dbReference type="Gene3D" id="3.40.50.720">
    <property type="entry name" value="NAD(P)-binding Rossmann-like Domain"/>
    <property type="match status" value="1"/>
</dbReference>
<dbReference type="PANTHER" id="PTHR43180">
    <property type="entry name" value="3-OXOACYL-(ACYL-CARRIER-PROTEIN) REDUCTASE (AFU_ORTHOLOGUE AFUA_6G11210)"/>
    <property type="match status" value="1"/>
</dbReference>
<keyword evidence="2" id="KW-0560">Oxidoreductase</keyword>
<keyword evidence="7" id="KW-1185">Reference proteome</keyword>
<keyword evidence="4" id="KW-0443">Lipid metabolism</keyword>
<keyword evidence="3" id="KW-0520">NAD</keyword>
<dbReference type="FunFam" id="3.40.50.720:FF:000084">
    <property type="entry name" value="Short-chain dehydrogenase reductase"/>
    <property type="match status" value="1"/>
</dbReference>
<dbReference type="Pfam" id="PF13561">
    <property type="entry name" value="adh_short_C2"/>
    <property type="match status" value="1"/>
</dbReference>
<dbReference type="CDD" id="cd05233">
    <property type="entry name" value="SDR_c"/>
    <property type="match status" value="1"/>
</dbReference>
<evidence type="ECO:0000256" key="5">
    <source>
        <dbReference type="ARBA" id="ARBA00023221"/>
    </source>
</evidence>
<dbReference type="NCBIfam" id="NF005559">
    <property type="entry name" value="PRK07231.1"/>
    <property type="match status" value="1"/>
</dbReference>
<evidence type="ECO:0000256" key="3">
    <source>
        <dbReference type="ARBA" id="ARBA00023027"/>
    </source>
</evidence>
<dbReference type="Proteomes" id="UP000229498">
    <property type="component" value="Unassembled WGS sequence"/>
</dbReference>
<dbReference type="RefSeq" id="WP_109794137.1">
    <property type="nucleotide sequence ID" value="NZ_PHIG01000037.1"/>
</dbReference>
<dbReference type="AlphaFoldDB" id="A0A2M9FZX0"/>
<evidence type="ECO:0000256" key="1">
    <source>
        <dbReference type="ARBA" id="ARBA00006484"/>
    </source>
</evidence>
<comment type="caution">
    <text evidence="6">The sequence shown here is derived from an EMBL/GenBank/DDBJ whole genome shotgun (WGS) entry which is preliminary data.</text>
</comment>
<organism evidence="6 7">
    <name type="scientific">Minwuia thermotolerans</name>
    <dbReference type="NCBI Taxonomy" id="2056226"/>
    <lineage>
        <taxon>Bacteria</taxon>
        <taxon>Pseudomonadati</taxon>
        <taxon>Pseudomonadota</taxon>
        <taxon>Alphaproteobacteria</taxon>
        <taxon>Minwuiales</taxon>
        <taxon>Minwuiaceae</taxon>
        <taxon>Minwuia</taxon>
    </lineage>
</organism>
<dbReference type="GO" id="GO:0008202">
    <property type="term" value="P:steroid metabolic process"/>
    <property type="evidence" value="ECO:0007669"/>
    <property type="project" value="UniProtKB-KW"/>
</dbReference>
<keyword evidence="5" id="KW-0753">Steroid metabolism</keyword>
<protein>
    <submittedName>
        <fullName evidence="6">Short-chain dehydrogenase</fullName>
    </submittedName>
</protein>
<dbReference type="SUPFAM" id="SSF51735">
    <property type="entry name" value="NAD(P)-binding Rossmann-fold domains"/>
    <property type="match status" value="1"/>
</dbReference>
<reference evidence="6 7" key="1">
    <citation type="submission" date="2017-11" db="EMBL/GenBank/DDBJ databases">
        <title>Draft genome sequence of Rhizobiales bacterium SY3-13.</title>
        <authorList>
            <person name="Sun C."/>
        </authorList>
    </citation>
    <scope>NUCLEOTIDE SEQUENCE [LARGE SCALE GENOMIC DNA]</scope>
    <source>
        <strain evidence="6 7">SY3-13</strain>
    </source>
</reference>
<name>A0A2M9FZX0_9PROT</name>
<evidence type="ECO:0000313" key="7">
    <source>
        <dbReference type="Proteomes" id="UP000229498"/>
    </source>
</evidence>
<dbReference type="EMBL" id="PHIG01000037">
    <property type="protein sequence ID" value="PJK28974.1"/>
    <property type="molecule type" value="Genomic_DNA"/>
</dbReference>
<proteinExistence type="inferred from homology"/>
<dbReference type="InterPro" id="IPR002347">
    <property type="entry name" value="SDR_fam"/>
</dbReference>
<evidence type="ECO:0000313" key="6">
    <source>
        <dbReference type="EMBL" id="PJK28974.1"/>
    </source>
</evidence>
<dbReference type="InterPro" id="IPR036291">
    <property type="entry name" value="NAD(P)-bd_dom_sf"/>
</dbReference>
<accession>A0A2M9FZX0</accession>
<comment type="similarity">
    <text evidence="1">Belongs to the short-chain dehydrogenases/reductases (SDR) family.</text>
</comment>
<gene>
    <name evidence="6" type="ORF">CVT23_13705</name>
</gene>